<organism evidence="2 3">
    <name type="scientific">Sphingobium lactosutens DS20</name>
    <dbReference type="NCBI Taxonomy" id="1331060"/>
    <lineage>
        <taxon>Bacteria</taxon>
        <taxon>Pseudomonadati</taxon>
        <taxon>Pseudomonadota</taxon>
        <taxon>Alphaproteobacteria</taxon>
        <taxon>Sphingomonadales</taxon>
        <taxon>Sphingomonadaceae</taxon>
        <taxon>Sphingobium</taxon>
    </lineage>
</organism>
<dbReference type="GO" id="GO:0016705">
    <property type="term" value="F:oxidoreductase activity, acting on paired donors, with incorporation or reduction of molecular oxygen"/>
    <property type="evidence" value="ECO:0007669"/>
    <property type="project" value="InterPro"/>
</dbReference>
<dbReference type="Gene3D" id="1.10.630.10">
    <property type="entry name" value="Cytochrome P450"/>
    <property type="match status" value="1"/>
</dbReference>
<dbReference type="GO" id="GO:0005506">
    <property type="term" value="F:iron ion binding"/>
    <property type="evidence" value="ECO:0007669"/>
    <property type="project" value="InterPro"/>
</dbReference>
<dbReference type="PATRIC" id="fig|1331060.3.peg.4244"/>
<name>T0IQ80_9SPHN</name>
<dbReference type="InterPro" id="IPR002397">
    <property type="entry name" value="Cyt_P450_B"/>
</dbReference>
<dbReference type="Pfam" id="PF00067">
    <property type="entry name" value="p450"/>
    <property type="match status" value="1"/>
</dbReference>
<gene>
    <name evidence="2" type="ORF">RLDS_21945</name>
</gene>
<evidence type="ECO:0008006" key="4">
    <source>
        <dbReference type="Google" id="ProtNLM"/>
    </source>
</evidence>
<dbReference type="SUPFAM" id="SSF48264">
    <property type="entry name" value="Cytochrome P450"/>
    <property type="match status" value="1"/>
</dbReference>
<dbReference type="InterPro" id="IPR001128">
    <property type="entry name" value="Cyt_P450"/>
</dbReference>
<dbReference type="eggNOG" id="COG2124">
    <property type="taxonomic scope" value="Bacteria"/>
</dbReference>
<evidence type="ECO:0000313" key="2">
    <source>
        <dbReference type="EMBL" id="EQB11794.1"/>
    </source>
</evidence>
<dbReference type="AlphaFoldDB" id="T0IQ80"/>
<keyword evidence="3" id="KW-1185">Reference proteome</keyword>
<dbReference type="GO" id="GO:0020037">
    <property type="term" value="F:heme binding"/>
    <property type="evidence" value="ECO:0007669"/>
    <property type="project" value="InterPro"/>
</dbReference>
<evidence type="ECO:0000313" key="3">
    <source>
        <dbReference type="Proteomes" id="UP000015531"/>
    </source>
</evidence>
<reference evidence="2 3" key="1">
    <citation type="journal article" date="2013" name="Genome Announc.">
        <title>Draft Genome Sequence of Sphingobium lactosutens Strain DS20T, Isolated from a Hexachlorocyclohexane Dumpsite.</title>
        <authorList>
            <person name="Kumar R."/>
            <person name="Dwivedi V."/>
            <person name="Negi V."/>
            <person name="Khurana J.P."/>
            <person name="Lal R."/>
        </authorList>
    </citation>
    <scope>NUCLEOTIDE SEQUENCE [LARGE SCALE GENOMIC DNA]</scope>
    <source>
        <strain evidence="2 3">DS20</strain>
    </source>
</reference>
<proteinExistence type="inferred from homology"/>
<dbReference type="InterPro" id="IPR036396">
    <property type="entry name" value="Cyt_P450_sf"/>
</dbReference>
<dbReference type="OrthoDB" id="5522954at2"/>
<dbReference type="RefSeq" id="WP_021227859.1">
    <property type="nucleotide sequence ID" value="NZ_ATDP01000106.1"/>
</dbReference>
<protein>
    <recommendedName>
        <fullName evidence="4">Cytochrome P450</fullName>
    </recommendedName>
</protein>
<comment type="similarity">
    <text evidence="1">Belongs to the cytochrome P450 family.</text>
</comment>
<dbReference type="PRINTS" id="PR00359">
    <property type="entry name" value="BP450"/>
</dbReference>
<comment type="caution">
    <text evidence="2">The sequence shown here is derived from an EMBL/GenBank/DDBJ whole genome shotgun (WGS) entry which is preliminary data.</text>
</comment>
<sequence>MGNYPTPEGYDVAPVYGENIFAPDALKHPFSHYKKIRDLGPVVRLPTDPEIFALSRFHDIKEALNHRDILTSSKGVGFNDYVNREFPEPPTIQRDDESHKRLRRAVQHNLTPVALKRYRTMLKEIIDTRISEAANGETIDAVTSVSQLLPLKAIKHLVGLPENGRERMLEWATATFNSGGPIEAYEDREAFVRDAEILIEAMMYVRQVKREDLVAGSWTSDLFDAVAAGKLTMGEAHAAMSGLVIPSLDTTIFAMSSLLYALGQNPDQYEMLKRDPGLISGAVYEAVRHSGPARWFSRYALSDYVAGDVFIPAGARVMLMYAAANRDERRYDDPDRFDITRKAGDQLGWGGGPHLCGGMNLARLEMELLLESLIAHVDRIEVEEPELSESRGLYGLTQLPLRLFRRS</sequence>
<dbReference type="GO" id="GO:0004497">
    <property type="term" value="F:monooxygenase activity"/>
    <property type="evidence" value="ECO:0007669"/>
    <property type="project" value="InterPro"/>
</dbReference>
<dbReference type="PANTHER" id="PTHR46696">
    <property type="entry name" value="P450, PUTATIVE (EUROFUNG)-RELATED"/>
    <property type="match status" value="1"/>
</dbReference>
<evidence type="ECO:0000256" key="1">
    <source>
        <dbReference type="ARBA" id="ARBA00010617"/>
    </source>
</evidence>
<dbReference type="PANTHER" id="PTHR46696:SF1">
    <property type="entry name" value="CYTOCHROME P450 YJIB-RELATED"/>
    <property type="match status" value="1"/>
</dbReference>
<dbReference type="EMBL" id="ATDP01000106">
    <property type="protein sequence ID" value="EQB11794.1"/>
    <property type="molecule type" value="Genomic_DNA"/>
</dbReference>
<accession>T0IQ80</accession>
<dbReference type="Proteomes" id="UP000015531">
    <property type="component" value="Unassembled WGS sequence"/>
</dbReference>